<evidence type="ECO:0000313" key="1">
    <source>
        <dbReference type="EMBL" id="OPJ77910.1"/>
    </source>
</evidence>
<dbReference type="EMBL" id="LSYS01005191">
    <property type="protein sequence ID" value="OPJ77910.1"/>
    <property type="molecule type" value="Genomic_DNA"/>
</dbReference>
<dbReference type="Proteomes" id="UP000190648">
    <property type="component" value="Unassembled WGS sequence"/>
</dbReference>
<organism evidence="1 2">
    <name type="scientific">Patagioenas fasciata monilis</name>
    <dbReference type="NCBI Taxonomy" id="372326"/>
    <lineage>
        <taxon>Eukaryota</taxon>
        <taxon>Metazoa</taxon>
        <taxon>Chordata</taxon>
        <taxon>Craniata</taxon>
        <taxon>Vertebrata</taxon>
        <taxon>Euteleostomi</taxon>
        <taxon>Archelosauria</taxon>
        <taxon>Archosauria</taxon>
        <taxon>Dinosauria</taxon>
        <taxon>Saurischia</taxon>
        <taxon>Theropoda</taxon>
        <taxon>Coelurosauria</taxon>
        <taxon>Aves</taxon>
        <taxon>Neognathae</taxon>
        <taxon>Neoaves</taxon>
        <taxon>Columbimorphae</taxon>
        <taxon>Columbiformes</taxon>
        <taxon>Columbidae</taxon>
        <taxon>Patagioenas</taxon>
    </lineage>
</organism>
<sequence>MSYHSRAFALAYNSYLFQKRDECECQPRHGSLLPFITQCNPTVVVLHNSNACRAAPSSSDLDVDSPDATLEKGIPFQCRVSWRDSTPFI</sequence>
<evidence type="ECO:0000313" key="2">
    <source>
        <dbReference type="Proteomes" id="UP000190648"/>
    </source>
</evidence>
<keyword evidence="2" id="KW-1185">Reference proteome</keyword>
<comment type="caution">
    <text evidence="1">The sequence shown here is derived from an EMBL/GenBank/DDBJ whole genome shotgun (WGS) entry which is preliminary data.</text>
</comment>
<name>A0A1V4K0C0_PATFA</name>
<gene>
    <name evidence="1" type="ORF">AV530_014934</name>
</gene>
<reference evidence="1 2" key="1">
    <citation type="submission" date="2016-02" db="EMBL/GenBank/DDBJ databases">
        <title>Band-tailed pigeon sequencing and assembly.</title>
        <authorList>
            <person name="Soares A.E."/>
            <person name="Novak B.J."/>
            <person name="Rice E.S."/>
            <person name="O'Connell B."/>
            <person name="Chang D."/>
            <person name="Weber S."/>
            <person name="Shapiro B."/>
        </authorList>
    </citation>
    <scope>NUCLEOTIDE SEQUENCE [LARGE SCALE GENOMIC DNA]</scope>
    <source>
        <strain evidence="1">BTP2013</strain>
        <tissue evidence="1">Blood</tissue>
    </source>
</reference>
<dbReference type="AlphaFoldDB" id="A0A1V4K0C0"/>
<protein>
    <submittedName>
        <fullName evidence="1">Uncharacterized protein</fullName>
    </submittedName>
</protein>
<accession>A0A1V4K0C0</accession>
<proteinExistence type="predicted"/>